<feature type="region of interest" description="Disordered" evidence="2">
    <location>
        <begin position="1"/>
        <end position="100"/>
    </location>
</feature>
<dbReference type="PANTHER" id="PTHR32309">
    <property type="entry name" value="TYROSINE-PROTEIN KINASE"/>
    <property type="match status" value="1"/>
</dbReference>
<feature type="transmembrane region" description="Helical" evidence="3">
    <location>
        <begin position="444"/>
        <end position="466"/>
    </location>
</feature>
<accession>Q2C9U4</accession>
<feature type="coiled-coil region" evidence="1">
    <location>
        <begin position="285"/>
        <end position="418"/>
    </location>
</feature>
<gene>
    <name evidence="4" type="ORF">OG2516_19055</name>
</gene>
<sequence length="472" mass="51624">MAENAKPERDRDDPTPAGAEGVSEVMPFRRSAETAPEAGAAPRAAPAPPPETPAAPAAAEPAAEPPAAKPAETEPSEKNSSGSGSGRKRRSRRDPPQVVEVAPVAKPARMRKRHWGIIFAFLLVFALPLAGVAWYLWERAVDQYASTVGFTVRQEQGGSASELLGGLSQLTGVSGGSTDTDILYEFMQSQALVGAVHERLDLIEAYSGPYAQDPVFALAPDAGIEELTRYWRRIVRISYDQASGLMELRVLAFDADTAQAIAREILAQSQVLINELNATARNDTLRYAEADLATAVERVKEAREALTLFRTRTRIVDPETDVQGQTALINNLQQQLAAALIEYDLLTESTSDSDPRVTQAQRRIEVIEQRIAAERESTVSGDEYPQLLAEYESLVVDREFAEESYRAALAALDAARANASRQTRYLAAYVAPTLPQVAEYPRRLTLLGLAAGFLFLFWAVMSLIYYSIRDSR</sequence>
<dbReference type="GO" id="GO:0005886">
    <property type="term" value="C:plasma membrane"/>
    <property type="evidence" value="ECO:0007669"/>
    <property type="project" value="TreeGrafter"/>
</dbReference>
<dbReference type="InterPro" id="IPR050445">
    <property type="entry name" value="Bact_polysacc_biosynth/exp"/>
</dbReference>
<keyword evidence="1" id="KW-0175">Coiled coil</keyword>
<reference evidence="4 5" key="1">
    <citation type="journal article" date="2010" name="J. Bacteriol.">
        <title>Genome sequences of Oceanicola granulosus HTCC2516(T) and Oceanicola batsensis HTCC2597(TDelta).</title>
        <authorList>
            <person name="Thrash J.C."/>
            <person name="Cho J.C."/>
            <person name="Vergin K.L."/>
            <person name="Giovannoni S.J."/>
        </authorList>
    </citation>
    <scope>NUCLEOTIDE SEQUENCE [LARGE SCALE GENOMIC DNA]</scope>
    <source>
        <strain evidence="5">ATCC BAA-861 / DSM 15982 / KCTC 12143 / HTCC2516</strain>
    </source>
</reference>
<evidence type="ECO:0000313" key="5">
    <source>
        <dbReference type="Proteomes" id="UP000003635"/>
    </source>
</evidence>
<dbReference type="PANTHER" id="PTHR32309:SF13">
    <property type="entry name" value="FERRIC ENTEROBACTIN TRANSPORT PROTEIN FEPE"/>
    <property type="match status" value="1"/>
</dbReference>
<dbReference type="STRING" id="314256.OG2516_19055"/>
<proteinExistence type="predicted"/>
<feature type="compositionally biased region" description="Low complexity" evidence="2">
    <location>
        <begin position="33"/>
        <end position="44"/>
    </location>
</feature>
<evidence type="ECO:0000313" key="4">
    <source>
        <dbReference type="EMBL" id="EAR49442.1"/>
    </source>
</evidence>
<protein>
    <submittedName>
        <fullName evidence="4">Putative polysaccharide export-assoiated protein</fullName>
    </submittedName>
</protein>
<dbReference type="EMBL" id="AAOT01000070">
    <property type="protein sequence ID" value="EAR49442.1"/>
    <property type="molecule type" value="Genomic_DNA"/>
</dbReference>
<organism evidence="4 5">
    <name type="scientific">Oceanicola granulosus (strain ATCC BAA-861 / DSM 15982 / KCTC 12143 / HTCC2516)</name>
    <dbReference type="NCBI Taxonomy" id="314256"/>
    <lineage>
        <taxon>Bacteria</taxon>
        <taxon>Pseudomonadati</taxon>
        <taxon>Pseudomonadota</taxon>
        <taxon>Alphaproteobacteria</taxon>
        <taxon>Rhodobacterales</taxon>
        <taxon>Roseobacteraceae</taxon>
        <taxon>Oceanicola</taxon>
    </lineage>
</organism>
<dbReference type="HOGENOM" id="CLU_027864_1_1_5"/>
<keyword evidence="3" id="KW-0472">Membrane</keyword>
<dbReference type="RefSeq" id="WP_007257312.1">
    <property type="nucleotide sequence ID" value="NZ_CH724112.1"/>
</dbReference>
<dbReference type="eggNOG" id="COG3524">
    <property type="taxonomic scope" value="Bacteria"/>
</dbReference>
<comment type="caution">
    <text evidence="4">The sequence shown here is derived from an EMBL/GenBank/DDBJ whole genome shotgun (WGS) entry which is preliminary data.</text>
</comment>
<keyword evidence="3" id="KW-0812">Transmembrane</keyword>
<feature type="compositionally biased region" description="Basic and acidic residues" evidence="2">
    <location>
        <begin position="1"/>
        <end position="14"/>
    </location>
</feature>
<dbReference type="Proteomes" id="UP000003635">
    <property type="component" value="Unassembled WGS sequence"/>
</dbReference>
<keyword evidence="5" id="KW-1185">Reference proteome</keyword>
<evidence type="ECO:0000256" key="3">
    <source>
        <dbReference type="SAM" id="Phobius"/>
    </source>
</evidence>
<evidence type="ECO:0000256" key="2">
    <source>
        <dbReference type="SAM" id="MobiDB-lite"/>
    </source>
</evidence>
<name>Q2C9U4_OCEGH</name>
<feature type="transmembrane region" description="Helical" evidence="3">
    <location>
        <begin position="115"/>
        <end position="137"/>
    </location>
</feature>
<dbReference type="AlphaFoldDB" id="Q2C9U4"/>
<keyword evidence="3" id="KW-1133">Transmembrane helix</keyword>
<dbReference type="GO" id="GO:0004713">
    <property type="term" value="F:protein tyrosine kinase activity"/>
    <property type="evidence" value="ECO:0007669"/>
    <property type="project" value="TreeGrafter"/>
</dbReference>
<evidence type="ECO:0000256" key="1">
    <source>
        <dbReference type="SAM" id="Coils"/>
    </source>
</evidence>